<evidence type="ECO:0000313" key="1">
    <source>
        <dbReference type="EMBL" id="OLY83054.1"/>
    </source>
</evidence>
<dbReference type="Proteomes" id="UP000187455">
    <property type="component" value="Unassembled WGS sequence"/>
</dbReference>
<dbReference type="AlphaFoldDB" id="A0A1R0H1P0"/>
<evidence type="ECO:0000313" key="2">
    <source>
        <dbReference type="Proteomes" id="UP000187455"/>
    </source>
</evidence>
<dbReference type="EMBL" id="LSSL01001094">
    <property type="protein sequence ID" value="OLY83054.1"/>
    <property type="molecule type" value="Genomic_DNA"/>
</dbReference>
<comment type="caution">
    <text evidence="1">The sequence shown here is derived from an EMBL/GenBank/DDBJ whole genome shotgun (WGS) entry which is preliminary data.</text>
</comment>
<organism evidence="1 2">
    <name type="scientific">Smittium mucronatum</name>
    <dbReference type="NCBI Taxonomy" id="133383"/>
    <lineage>
        <taxon>Eukaryota</taxon>
        <taxon>Fungi</taxon>
        <taxon>Fungi incertae sedis</taxon>
        <taxon>Zoopagomycota</taxon>
        <taxon>Kickxellomycotina</taxon>
        <taxon>Harpellomycetes</taxon>
        <taxon>Harpellales</taxon>
        <taxon>Legeriomycetaceae</taxon>
        <taxon>Smittium</taxon>
    </lineage>
</organism>
<protein>
    <submittedName>
        <fullName evidence="1">Uncharacterized protein</fullName>
    </submittedName>
</protein>
<keyword evidence="2" id="KW-1185">Reference proteome</keyword>
<reference evidence="1 2" key="1">
    <citation type="journal article" date="2016" name="Mol. Biol. Evol.">
        <title>Genome-Wide Survey of Gut Fungi (Harpellales) Reveals the First Horizontally Transferred Ubiquitin Gene from a Mosquito Host.</title>
        <authorList>
            <person name="Wang Y."/>
            <person name="White M.M."/>
            <person name="Kvist S."/>
            <person name="Moncalvo J.M."/>
        </authorList>
    </citation>
    <scope>NUCLEOTIDE SEQUENCE [LARGE SCALE GENOMIC DNA]</scope>
    <source>
        <strain evidence="1 2">ALG-7-W6</strain>
    </source>
</reference>
<accession>A0A1R0H1P0</accession>
<sequence length="79" mass="9197">MKEKNNLSFVLGFGEPVHLSCVTLGWELTFVKYKDQPPMKFMWSSVGQNLRVLCARIFLQVFCKWPIPKSPAYFPETKL</sequence>
<gene>
    <name evidence="1" type="ORF">AYI68_g2814</name>
</gene>
<name>A0A1R0H1P0_9FUNG</name>
<proteinExistence type="predicted"/>